<evidence type="ECO:0000313" key="1">
    <source>
        <dbReference type="EMBL" id="KAI4341511.1"/>
    </source>
</evidence>
<accession>A0ACB9NZH6</accession>
<comment type="caution">
    <text evidence="1">The sequence shown here is derived from an EMBL/GenBank/DDBJ whole genome shotgun (WGS) entry which is preliminary data.</text>
</comment>
<keyword evidence="2" id="KW-1185">Reference proteome</keyword>
<dbReference type="EMBL" id="CM042886">
    <property type="protein sequence ID" value="KAI4341511.1"/>
    <property type="molecule type" value="Genomic_DNA"/>
</dbReference>
<evidence type="ECO:0000313" key="2">
    <source>
        <dbReference type="Proteomes" id="UP001057402"/>
    </source>
</evidence>
<reference evidence="2" key="1">
    <citation type="journal article" date="2023" name="Front. Plant Sci.">
        <title>Chromosomal-level genome assembly of Melastoma candidum provides insights into trichome evolution.</title>
        <authorList>
            <person name="Zhong Y."/>
            <person name="Wu W."/>
            <person name="Sun C."/>
            <person name="Zou P."/>
            <person name="Liu Y."/>
            <person name="Dai S."/>
            <person name="Zhou R."/>
        </authorList>
    </citation>
    <scope>NUCLEOTIDE SEQUENCE [LARGE SCALE GENOMIC DNA]</scope>
</reference>
<dbReference type="Proteomes" id="UP001057402">
    <property type="component" value="Chromosome 7"/>
</dbReference>
<protein>
    <submittedName>
        <fullName evidence="1">Uncharacterized protein</fullName>
    </submittedName>
</protein>
<sequence>MVACRLRHIGPPEKCGQVGLREQELLLWSMKYLSILVSFLIAFLCNVLSIRYNAYASTLPTVVDKESLDYAARSLNRGELLQVQSG</sequence>
<organism evidence="1 2">
    <name type="scientific">Melastoma candidum</name>
    <dbReference type="NCBI Taxonomy" id="119954"/>
    <lineage>
        <taxon>Eukaryota</taxon>
        <taxon>Viridiplantae</taxon>
        <taxon>Streptophyta</taxon>
        <taxon>Embryophyta</taxon>
        <taxon>Tracheophyta</taxon>
        <taxon>Spermatophyta</taxon>
        <taxon>Magnoliopsida</taxon>
        <taxon>eudicotyledons</taxon>
        <taxon>Gunneridae</taxon>
        <taxon>Pentapetalae</taxon>
        <taxon>rosids</taxon>
        <taxon>malvids</taxon>
        <taxon>Myrtales</taxon>
        <taxon>Melastomataceae</taxon>
        <taxon>Melastomatoideae</taxon>
        <taxon>Melastomateae</taxon>
        <taxon>Melastoma</taxon>
    </lineage>
</organism>
<proteinExistence type="predicted"/>
<name>A0ACB9NZH6_9MYRT</name>
<gene>
    <name evidence="1" type="ORF">MLD38_026225</name>
</gene>